<comment type="caution">
    <text evidence="2">The sequence shown here is derived from an EMBL/GenBank/DDBJ whole genome shotgun (WGS) entry which is preliminary data.</text>
</comment>
<dbReference type="AlphaFoldDB" id="A0A419SD53"/>
<accession>A0A419SD53</accession>
<evidence type="ECO:0000313" key="2">
    <source>
        <dbReference type="EMBL" id="RKD21049.1"/>
    </source>
</evidence>
<dbReference type="Gene3D" id="2.60.40.3830">
    <property type="match status" value="1"/>
</dbReference>
<dbReference type="EMBL" id="MCHY01000013">
    <property type="protein sequence ID" value="RKD21049.1"/>
    <property type="molecule type" value="Genomic_DNA"/>
</dbReference>
<feature type="chain" id="PRO_5039077187" description="DUF4871 domain-containing protein" evidence="1">
    <location>
        <begin position="22"/>
        <end position="146"/>
    </location>
</feature>
<evidence type="ECO:0008006" key="4">
    <source>
        <dbReference type="Google" id="ProtNLM"/>
    </source>
</evidence>
<organism evidence="2 3">
    <name type="scientific">Ammoniphilus oxalaticus</name>
    <dbReference type="NCBI Taxonomy" id="66863"/>
    <lineage>
        <taxon>Bacteria</taxon>
        <taxon>Bacillati</taxon>
        <taxon>Bacillota</taxon>
        <taxon>Bacilli</taxon>
        <taxon>Bacillales</taxon>
        <taxon>Paenibacillaceae</taxon>
        <taxon>Aneurinibacillus group</taxon>
        <taxon>Ammoniphilus</taxon>
    </lineage>
</organism>
<dbReference type="PROSITE" id="PS51257">
    <property type="entry name" value="PROKAR_LIPOPROTEIN"/>
    <property type="match status" value="1"/>
</dbReference>
<evidence type="ECO:0000256" key="1">
    <source>
        <dbReference type="SAM" id="SignalP"/>
    </source>
</evidence>
<feature type="signal peptide" evidence="1">
    <location>
        <begin position="1"/>
        <end position="21"/>
    </location>
</feature>
<protein>
    <recommendedName>
        <fullName evidence="4">DUF4871 domain-containing protein</fullName>
    </recommendedName>
</protein>
<keyword evidence="1" id="KW-0732">Signal</keyword>
<evidence type="ECO:0000313" key="3">
    <source>
        <dbReference type="Proteomes" id="UP000284219"/>
    </source>
</evidence>
<gene>
    <name evidence="2" type="ORF">BEP19_15330</name>
</gene>
<dbReference type="Pfam" id="PF16167">
    <property type="entry name" value="DUF4871"/>
    <property type="match status" value="1"/>
</dbReference>
<reference evidence="2 3" key="1">
    <citation type="submission" date="2016-08" db="EMBL/GenBank/DDBJ databases">
        <title>Novel Firmicute Genomes.</title>
        <authorList>
            <person name="Poppleton D.I."/>
            <person name="Gribaldo S."/>
        </authorList>
    </citation>
    <scope>NUCLEOTIDE SEQUENCE [LARGE SCALE GENOMIC DNA]</scope>
    <source>
        <strain evidence="2 3">RAOx-1</strain>
    </source>
</reference>
<dbReference type="Proteomes" id="UP000284219">
    <property type="component" value="Unassembled WGS sequence"/>
</dbReference>
<sequence>MKSLLTSLFALVLLLTGCVNQDKPPADEIVWEESPTFQSNGVVMRGIPDRLAIIDTPLKAGEEQDFSWHFWGHLDEVTGKLTVMAEQQDVKKTVVLIQKVYILPAAPSNGADNHFPSMLSLPSPGLWKISVYIKDRYFDSIFVEVN</sequence>
<dbReference type="InterPro" id="IPR032366">
    <property type="entry name" value="DUF4871"/>
</dbReference>
<keyword evidence="3" id="KW-1185">Reference proteome</keyword>
<dbReference type="RefSeq" id="WP_170145419.1">
    <property type="nucleotide sequence ID" value="NZ_MCHY01000013.1"/>
</dbReference>
<name>A0A419SD53_9BACL</name>
<proteinExistence type="predicted"/>